<dbReference type="InterPro" id="IPR016160">
    <property type="entry name" value="Ald_DH_CS_CYS"/>
</dbReference>
<dbReference type="Proteomes" id="UP000515152">
    <property type="component" value="Chromosome 1"/>
</dbReference>
<dbReference type="PIRSF" id="PIRSF036492">
    <property type="entry name" value="ALDH"/>
    <property type="match status" value="1"/>
</dbReference>
<dbReference type="GeneID" id="105898664"/>
<dbReference type="GO" id="GO:0006081">
    <property type="term" value="P:aldehyde metabolic process"/>
    <property type="evidence" value="ECO:0007669"/>
    <property type="project" value="InterPro"/>
</dbReference>
<keyword evidence="7" id="KW-1185">Reference proteome</keyword>
<dbReference type="SUPFAM" id="SSF53720">
    <property type="entry name" value="ALDH-like"/>
    <property type="match status" value="1"/>
</dbReference>
<dbReference type="CTD" id="221"/>
<dbReference type="Gene3D" id="3.40.605.10">
    <property type="entry name" value="Aldehyde Dehydrogenase, Chain A, domain 1"/>
    <property type="match status" value="1"/>
</dbReference>
<dbReference type="AlphaFoldDB" id="A0A6P8FKJ9"/>
<evidence type="ECO:0000256" key="3">
    <source>
        <dbReference type="ARBA" id="ARBA00023027"/>
    </source>
</evidence>
<comment type="similarity">
    <text evidence="1 4">Belongs to the aldehyde dehydrogenase family.</text>
</comment>
<accession>A0A6P8FKJ9</accession>
<dbReference type="KEGG" id="char:105898664"/>
<feature type="active site" evidence="5">
    <location>
        <position position="244"/>
    </location>
</feature>
<evidence type="ECO:0000313" key="7">
    <source>
        <dbReference type="Proteomes" id="UP000515152"/>
    </source>
</evidence>
<dbReference type="InterPro" id="IPR015590">
    <property type="entry name" value="Aldehyde_DH_dom"/>
</dbReference>
<dbReference type="RefSeq" id="XP_031426589.1">
    <property type="nucleotide sequence ID" value="XM_031570729.2"/>
</dbReference>
<dbReference type="CDD" id="cd07132">
    <property type="entry name" value="ALDH_F3AB"/>
    <property type="match status" value="1"/>
</dbReference>
<dbReference type="InterPro" id="IPR016162">
    <property type="entry name" value="Ald_DH_N"/>
</dbReference>
<dbReference type="InterPro" id="IPR016161">
    <property type="entry name" value="Ald_DH/histidinol_DH"/>
</dbReference>
<dbReference type="FunFam" id="3.40.605.10:FF:000004">
    <property type="entry name" value="Aldehyde dehydrogenase"/>
    <property type="match status" value="1"/>
</dbReference>
<feature type="domain" description="Aldehyde dehydrogenase" evidence="6">
    <location>
        <begin position="12"/>
        <end position="426"/>
    </location>
</feature>
<dbReference type="GO" id="GO:0004029">
    <property type="term" value="F:aldehyde dehydrogenase (NAD+) activity"/>
    <property type="evidence" value="ECO:0007669"/>
    <property type="project" value="TreeGrafter"/>
</dbReference>
<evidence type="ECO:0000256" key="5">
    <source>
        <dbReference type="PIRSR" id="PIRSR036492-1"/>
    </source>
</evidence>
<dbReference type="FunFam" id="3.40.309.10:FF:000003">
    <property type="entry name" value="Aldehyde dehydrogenase"/>
    <property type="match status" value="1"/>
</dbReference>
<dbReference type="InterPro" id="IPR012394">
    <property type="entry name" value="Aldehyde_DH_NAD(P)"/>
</dbReference>
<dbReference type="GO" id="GO:0005737">
    <property type="term" value="C:cytoplasm"/>
    <property type="evidence" value="ECO:0007669"/>
    <property type="project" value="TreeGrafter"/>
</dbReference>
<keyword evidence="3" id="KW-0520">NAD</keyword>
<evidence type="ECO:0000256" key="1">
    <source>
        <dbReference type="ARBA" id="ARBA00009986"/>
    </source>
</evidence>
<reference evidence="8 9" key="1">
    <citation type="submission" date="2025-04" db="UniProtKB">
        <authorList>
            <consortium name="RefSeq"/>
        </authorList>
    </citation>
    <scope>IDENTIFICATION</scope>
</reference>
<dbReference type="InterPro" id="IPR016163">
    <property type="entry name" value="Ald_DH_C"/>
</dbReference>
<sequence length="470" mass="52055">MECQGEVIAGLRAAFHTGVTIPLEFRLTELKGLLALMEENEAQILDALHRDLRKPKFEAAISEIEIVRNDICFAINNLKTWMLPEYVGTNLATKFDDCFIQRQPFGVVLIIGAWNYPLQLILLPLVGAIAAGNCALLKPSEISQATEALLAELIPKYLSKECYVVTCGGAEDTRRLLENRFDHIFYTGSQAVARKILLAAAVHLTPVTLELGGKTPCLIYGRIDMKTAAKRLVWAKYFNAGQSCVAPDYILCTKETQDALLPAIREALEAFYGPDPQKCPDVGRIVTDKHWNHLMDLLGKSKGNVTIGGESTQEEKYIAPTVLVDVDETDILMQEEIFGPILPILTVETLEEAITFVNAREKPLALYVFSDEPQVVTTVLESTNSGGFCANDGILHMTLPTLPFGGVGASGMGCYHGRYTFETFSHKRACLLRSWGLERIGALRYPPYSDTRLSWLRWATTTKKSSCSIM</sequence>
<dbReference type="PANTHER" id="PTHR43570:SF2">
    <property type="entry name" value="ALDEHYDE DEHYDROGENASE FAMILY 3 MEMBER B1"/>
    <property type="match status" value="1"/>
</dbReference>
<gene>
    <name evidence="8 9" type="primary">aldh3b1</name>
</gene>
<dbReference type="GO" id="GO:0004028">
    <property type="term" value="F:3-chloroallyl aldehyde dehydrogenase activity"/>
    <property type="evidence" value="ECO:0007669"/>
    <property type="project" value="TreeGrafter"/>
</dbReference>
<dbReference type="Pfam" id="PF00171">
    <property type="entry name" value="Aldedh"/>
    <property type="match status" value="1"/>
</dbReference>
<feature type="active site" evidence="5">
    <location>
        <position position="210"/>
    </location>
</feature>
<evidence type="ECO:0000256" key="2">
    <source>
        <dbReference type="ARBA" id="ARBA00023002"/>
    </source>
</evidence>
<dbReference type="OrthoDB" id="440325at2759"/>
<dbReference type="GeneTree" id="ENSGT00940000155904"/>
<evidence type="ECO:0000313" key="8">
    <source>
        <dbReference type="RefSeq" id="XP_012681162.1"/>
    </source>
</evidence>
<dbReference type="PANTHER" id="PTHR43570">
    <property type="entry name" value="ALDEHYDE DEHYDROGENASE"/>
    <property type="match status" value="1"/>
</dbReference>
<protein>
    <recommendedName>
        <fullName evidence="4">Aldehyde dehydrogenase</fullName>
    </recommendedName>
</protein>
<dbReference type="PROSITE" id="PS00070">
    <property type="entry name" value="ALDEHYDE_DEHYDR_CYS"/>
    <property type="match status" value="1"/>
</dbReference>
<evidence type="ECO:0000256" key="4">
    <source>
        <dbReference type="PIRNR" id="PIRNR036492"/>
    </source>
</evidence>
<organism evidence="7 9">
    <name type="scientific">Clupea harengus</name>
    <name type="common">Atlantic herring</name>
    <dbReference type="NCBI Taxonomy" id="7950"/>
    <lineage>
        <taxon>Eukaryota</taxon>
        <taxon>Metazoa</taxon>
        <taxon>Chordata</taxon>
        <taxon>Craniata</taxon>
        <taxon>Vertebrata</taxon>
        <taxon>Euteleostomi</taxon>
        <taxon>Actinopterygii</taxon>
        <taxon>Neopterygii</taxon>
        <taxon>Teleostei</taxon>
        <taxon>Clupei</taxon>
        <taxon>Clupeiformes</taxon>
        <taxon>Clupeoidei</taxon>
        <taxon>Clupeidae</taxon>
        <taxon>Clupea</taxon>
    </lineage>
</organism>
<name>A0A6P8FKJ9_CLUHA</name>
<dbReference type="RefSeq" id="XP_012681162.1">
    <property type="nucleotide sequence ID" value="XM_012825708.3"/>
</dbReference>
<keyword evidence="2 4" id="KW-0560">Oxidoreductase</keyword>
<evidence type="ECO:0000259" key="6">
    <source>
        <dbReference type="Pfam" id="PF00171"/>
    </source>
</evidence>
<dbReference type="Gene3D" id="3.40.309.10">
    <property type="entry name" value="Aldehyde Dehydrogenase, Chain A, domain 2"/>
    <property type="match status" value="1"/>
</dbReference>
<evidence type="ECO:0000313" key="9">
    <source>
        <dbReference type="RefSeq" id="XP_031426589.1"/>
    </source>
</evidence>
<proteinExistence type="inferred from homology"/>